<dbReference type="KEGG" id="hhk:HH1059_06850"/>
<gene>
    <name evidence="2" type="ORF">HH1059_06850</name>
</gene>
<proteinExistence type="predicted"/>
<keyword evidence="3" id="KW-1185">Reference proteome</keyword>
<evidence type="ECO:0000256" key="1">
    <source>
        <dbReference type="SAM" id="MobiDB-lite"/>
    </source>
</evidence>
<name>A0A110B4X8_HALHR</name>
<reference evidence="2" key="1">
    <citation type="submission" date="2016-02" db="EMBL/GenBank/DDBJ databases">
        <title>Halorhodospira halochloris DSM-1059 complete genome, version 2.</title>
        <authorList>
            <person name="Tsukatani Y."/>
        </authorList>
    </citation>
    <scope>NUCLEOTIDE SEQUENCE</scope>
    <source>
        <strain evidence="2">DSM 1059</strain>
    </source>
</reference>
<sequence length="408" mass="45309">MKLSIQNPDRGMVLGRLIQDNSPQVREAAIKRVNDLDLLRAYLHGEADPRVRNAASVRYRQLLVGDCDATTLDRELGLCNDPTIIAYVAQKARDPEARRHAIRRIEQPALLAEIALHDDEERNRCLAAQLIEDDKTLSDLAQRAQSKGDEGYRATANCPQSEIETETDATATADDDVAATPQAAVAEARPKGYHQQPDSLKSSAPIAQPAENIHKPTSQAGASNMPEALCRAMHGLASVSYLPNLQSRRRNLTARWHALPQPPEAALQRRFRQANIRALTKTVSTNSEASRARRELEKLTKEFNPQRGEPTSQRIAAARRNLDGLRGEDIDSAHARIALQRLYRQLPRYEPEQAQRQPSRNALGEQKAILHRLNKHLIEAEKALANSDFVGLQGHIREALQIASSGAQ</sequence>
<accession>A0A110B4X8</accession>
<feature type="region of interest" description="Disordered" evidence="1">
    <location>
        <begin position="182"/>
        <end position="203"/>
    </location>
</feature>
<organism evidence="2 3">
    <name type="scientific">Halorhodospira halochloris</name>
    <name type="common">Ectothiorhodospira halochloris</name>
    <dbReference type="NCBI Taxonomy" id="1052"/>
    <lineage>
        <taxon>Bacteria</taxon>
        <taxon>Pseudomonadati</taxon>
        <taxon>Pseudomonadota</taxon>
        <taxon>Gammaproteobacteria</taxon>
        <taxon>Chromatiales</taxon>
        <taxon>Ectothiorhodospiraceae</taxon>
        <taxon>Halorhodospira</taxon>
    </lineage>
</organism>
<dbReference type="Proteomes" id="UP000218890">
    <property type="component" value="Chromosome"/>
</dbReference>
<dbReference type="AlphaFoldDB" id="A0A110B4X8"/>
<dbReference type="EMBL" id="AP017372">
    <property type="protein sequence ID" value="BAU57370.2"/>
    <property type="molecule type" value="Genomic_DNA"/>
</dbReference>
<evidence type="ECO:0000313" key="3">
    <source>
        <dbReference type="Proteomes" id="UP000218890"/>
    </source>
</evidence>
<evidence type="ECO:0000313" key="2">
    <source>
        <dbReference type="EMBL" id="BAU57370.2"/>
    </source>
</evidence>
<protein>
    <submittedName>
        <fullName evidence="2">Uncharacterized protein</fullName>
    </submittedName>
</protein>